<evidence type="ECO:0000256" key="2">
    <source>
        <dbReference type="ARBA" id="ARBA00022679"/>
    </source>
</evidence>
<gene>
    <name evidence="4" type="ordered locus">RIEPE_0257</name>
</gene>
<dbReference type="RefSeq" id="WP_013087920.1">
    <property type="nucleotide sequence ID" value="NC_014109.1"/>
</dbReference>
<dbReference type="HOGENOM" id="CLU_021322_0_1_6"/>
<dbReference type="GO" id="GO:0008173">
    <property type="term" value="F:RNA methyltransferase activity"/>
    <property type="evidence" value="ECO:0007669"/>
    <property type="project" value="InterPro"/>
</dbReference>
<dbReference type="GO" id="GO:0006396">
    <property type="term" value="P:RNA processing"/>
    <property type="evidence" value="ECO:0007669"/>
    <property type="project" value="InterPro"/>
</dbReference>
<accession>D4G854</accession>
<dbReference type="Pfam" id="PF00588">
    <property type="entry name" value="SpoU_methylase"/>
    <property type="match status" value="1"/>
</dbReference>
<dbReference type="InterPro" id="IPR029026">
    <property type="entry name" value="tRNA_m1G_MTases_N"/>
</dbReference>
<dbReference type="SUPFAM" id="SSF75217">
    <property type="entry name" value="alpha/beta knot"/>
    <property type="match status" value="1"/>
</dbReference>
<dbReference type="SUPFAM" id="SSF55315">
    <property type="entry name" value="L30e-like"/>
    <property type="match status" value="1"/>
</dbReference>
<evidence type="ECO:0000313" key="5">
    <source>
        <dbReference type="Proteomes" id="UP000001700"/>
    </source>
</evidence>
<protein>
    <submittedName>
        <fullName evidence="4">RNA methyltransferase, TrmH family, group 3</fullName>
    </submittedName>
</protein>
<dbReference type="eggNOG" id="COG0566">
    <property type="taxonomic scope" value="Bacteria"/>
</dbReference>
<sequence>MSKKIIYGIHTVNSYLNDKNVVFELVYILKNSRNNRIFQIKKKLESFGVSIRLVNRRFLDHLSNYISHQGILAVINCFQKKASMNILNKIPFQKKILFLILDGITDVRNLGSCLRTAHFFGVDAVIVSKNRSARINEIVEKVSCGASRYVPMIRTNLVNCIEKLKKYDVQVLGTDEKANRSIYDLEINEKKIAIIVGNEEKGIRQIIKKNCSRLFRIPTKKQTSSLNVSVTAGIFLFEVCRQRKDSVFETEDLFFDKNI</sequence>
<keyword evidence="2" id="KW-0808">Transferase</keyword>
<dbReference type="EMBL" id="CP001085">
    <property type="protein sequence ID" value="ADD79944.1"/>
    <property type="molecule type" value="Genomic_DNA"/>
</dbReference>
<dbReference type="InterPro" id="IPR029064">
    <property type="entry name" value="Ribosomal_eL30-like_sf"/>
</dbReference>
<keyword evidence="1 4" id="KW-0489">Methyltransferase</keyword>
<dbReference type="InterPro" id="IPR001537">
    <property type="entry name" value="SpoU_MeTrfase"/>
</dbReference>
<dbReference type="InterPro" id="IPR004441">
    <property type="entry name" value="rRNA_MeTrfase_TrmH"/>
</dbReference>
<dbReference type="NCBIfam" id="TIGR00186">
    <property type="entry name" value="rRNA_methyl_3"/>
    <property type="match status" value="1"/>
</dbReference>
<feature type="domain" description="RNA 2-O ribose methyltransferase substrate binding" evidence="3">
    <location>
        <begin position="5"/>
        <end position="81"/>
    </location>
</feature>
<dbReference type="CDD" id="cd18103">
    <property type="entry name" value="SpoU-like_RlmB"/>
    <property type="match status" value="1"/>
</dbReference>
<dbReference type="SMART" id="SM00967">
    <property type="entry name" value="SpoU_sub_bind"/>
    <property type="match status" value="1"/>
</dbReference>
<dbReference type="Gene3D" id="3.30.1330.30">
    <property type="match status" value="1"/>
</dbReference>
<dbReference type="GO" id="GO:0005829">
    <property type="term" value="C:cytosol"/>
    <property type="evidence" value="ECO:0007669"/>
    <property type="project" value="TreeGrafter"/>
</dbReference>
<evidence type="ECO:0000259" key="3">
    <source>
        <dbReference type="SMART" id="SM00967"/>
    </source>
</evidence>
<keyword evidence="5" id="KW-1185">Reference proteome</keyword>
<dbReference type="Gene3D" id="3.40.1280.10">
    <property type="match status" value="1"/>
</dbReference>
<dbReference type="PANTHER" id="PTHR46429:SF1">
    <property type="entry name" value="23S RRNA (GUANOSINE-2'-O-)-METHYLTRANSFERASE RLMB"/>
    <property type="match status" value="1"/>
</dbReference>
<proteinExistence type="predicted"/>
<reference evidence="4" key="1">
    <citation type="submission" date="2008-05" db="EMBL/GenBank/DDBJ databases">
        <title>Genome sequence of Riesia pediculicola USDA.</title>
        <authorList>
            <person name="Kirkness E.F."/>
        </authorList>
    </citation>
    <scope>NUCLEOTIDE SEQUENCE [LARGE SCALE GENOMIC DNA]</scope>
    <source>
        <strain evidence="4">USDA</strain>
    </source>
</reference>
<dbReference type="GO" id="GO:0032259">
    <property type="term" value="P:methylation"/>
    <property type="evidence" value="ECO:0007669"/>
    <property type="project" value="UniProtKB-KW"/>
</dbReference>
<dbReference type="AlphaFoldDB" id="D4G854"/>
<dbReference type="Proteomes" id="UP000001700">
    <property type="component" value="Chromosome"/>
</dbReference>
<dbReference type="GO" id="GO:0003723">
    <property type="term" value="F:RNA binding"/>
    <property type="evidence" value="ECO:0007669"/>
    <property type="project" value="InterPro"/>
</dbReference>
<name>D4G854_RIEPU</name>
<dbReference type="InterPro" id="IPR029028">
    <property type="entry name" value="Alpha/beta_knot_MTases"/>
</dbReference>
<organism evidence="4 5">
    <name type="scientific">Riesia pediculicola (strain USDA)</name>
    <dbReference type="NCBI Taxonomy" id="515618"/>
    <lineage>
        <taxon>Bacteria</taxon>
        <taxon>Pseudomonadati</taxon>
        <taxon>Pseudomonadota</taxon>
        <taxon>Gammaproteobacteria</taxon>
        <taxon>Enterobacterales</taxon>
        <taxon>Enterobacteriaceae</taxon>
        <taxon>Candidatus Riesia</taxon>
    </lineage>
</organism>
<evidence type="ECO:0000256" key="1">
    <source>
        <dbReference type="ARBA" id="ARBA00022603"/>
    </source>
</evidence>
<dbReference type="KEGG" id="rip:RIEPE_0257"/>
<evidence type="ECO:0000313" key="4">
    <source>
        <dbReference type="EMBL" id="ADD79944.1"/>
    </source>
</evidence>
<dbReference type="InterPro" id="IPR013123">
    <property type="entry name" value="SpoU_subst-bd"/>
</dbReference>
<dbReference type="STRING" id="515618.RIEPE_0257"/>
<dbReference type="Pfam" id="PF08032">
    <property type="entry name" value="SpoU_sub_bind"/>
    <property type="match status" value="1"/>
</dbReference>
<dbReference type="PANTHER" id="PTHR46429">
    <property type="entry name" value="23S RRNA (GUANOSINE-2'-O-)-METHYLTRANSFERASE RLMB"/>
    <property type="match status" value="1"/>
</dbReference>
<dbReference type="OrthoDB" id="9785673at2"/>